<accession>A0A1M6BJU0</accession>
<name>A0A1M6BJU0_9FLAO</name>
<dbReference type="EMBL" id="FQYU01000001">
    <property type="protein sequence ID" value="SHI48858.1"/>
    <property type="molecule type" value="Genomic_DNA"/>
</dbReference>
<dbReference type="Proteomes" id="UP000184543">
    <property type="component" value="Unassembled WGS sequence"/>
</dbReference>
<organism evidence="2 3">
    <name type="scientific">Pseudozobellia thermophila</name>
    <dbReference type="NCBI Taxonomy" id="192903"/>
    <lineage>
        <taxon>Bacteria</taxon>
        <taxon>Pseudomonadati</taxon>
        <taxon>Bacteroidota</taxon>
        <taxon>Flavobacteriia</taxon>
        <taxon>Flavobacteriales</taxon>
        <taxon>Flavobacteriaceae</taxon>
        <taxon>Pseudozobellia</taxon>
    </lineage>
</organism>
<evidence type="ECO:0008006" key="4">
    <source>
        <dbReference type="Google" id="ProtNLM"/>
    </source>
</evidence>
<dbReference type="AlphaFoldDB" id="A0A1M6BJU0"/>
<keyword evidence="1" id="KW-0812">Transmembrane</keyword>
<evidence type="ECO:0000256" key="1">
    <source>
        <dbReference type="SAM" id="Phobius"/>
    </source>
</evidence>
<dbReference type="STRING" id="192903.SAMN04488513_101444"/>
<proteinExistence type="predicted"/>
<reference evidence="3" key="1">
    <citation type="submission" date="2016-11" db="EMBL/GenBank/DDBJ databases">
        <authorList>
            <person name="Varghese N."/>
            <person name="Submissions S."/>
        </authorList>
    </citation>
    <scope>NUCLEOTIDE SEQUENCE [LARGE SCALE GENOMIC DNA]</scope>
    <source>
        <strain evidence="3">DSM 19858</strain>
    </source>
</reference>
<dbReference type="OrthoDB" id="1161417at2"/>
<feature type="transmembrane region" description="Helical" evidence="1">
    <location>
        <begin position="38"/>
        <end position="58"/>
    </location>
</feature>
<keyword evidence="1" id="KW-0472">Membrane</keyword>
<keyword evidence="1" id="KW-1133">Transmembrane helix</keyword>
<evidence type="ECO:0000313" key="2">
    <source>
        <dbReference type="EMBL" id="SHI48858.1"/>
    </source>
</evidence>
<feature type="transmembrane region" description="Helical" evidence="1">
    <location>
        <begin position="12"/>
        <end position="32"/>
    </location>
</feature>
<dbReference type="RefSeq" id="WP_072987817.1">
    <property type="nucleotide sequence ID" value="NZ_FQYU01000001.1"/>
</dbReference>
<evidence type="ECO:0000313" key="3">
    <source>
        <dbReference type="Proteomes" id="UP000184543"/>
    </source>
</evidence>
<sequence>MVELKQEKPFTVKILGGFLLLLVAFLVGSGHGMPLSQLLTMGGLGLLLLGYSVSYEIYSDYNNKRCFKLFGLPLFKSDLKIEFPDYISLFSARVGKGSDWGPIAAMGGSAGSQRYTVRMFRGRQHFTLYRSSKLEKAQEKSEALASLLKVPVKEKIG</sequence>
<protein>
    <recommendedName>
        <fullName evidence="4">PH domain-containing protein</fullName>
    </recommendedName>
</protein>
<gene>
    <name evidence="2" type="ORF">SAMN04488513_101444</name>
</gene>
<keyword evidence="3" id="KW-1185">Reference proteome</keyword>